<organism evidence="2 3">
    <name type="scientific">Piscinibacter aquaticus</name>
    <dbReference type="NCBI Taxonomy" id="392597"/>
    <lineage>
        <taxon>Bacteria</taxon>
        <taxon>Pseudomonadati</taxon>
        <taxon>Pseudomonadota</taxon>
        <taxon>Betaproteobacteria</taxon>
        <taxon>Burkholderiales</taxon>
        <taxon>Sphaerotilaceae</taxon>
        <taxon>Piscinibacter</taxon>
    </lineage>
</organism>
<sequence>MIAFLLSAGAMSVGLPAQAQPSAADVARATERCEQEVAETIRRMRGRDAKEVQLVASRRVLTPQADDETAIRGEGRYRAAGGAGVSFTYGCSYSAANDSTSGVVFRETGGQRASAEKPFDPDLTNVSPQACESAAAAALKKLHPRVGRINFGSDSRSVQPGENGRVELVGAGSVERAQGMNLIPFSYRCEVDPRSGRVVAVSTKE</sequence>
<name>A0A5C6U144_9BURK</name>
<dbReference type="Proteomes" id="UP000321832">
    <property type="component" value="Unassembled WGS sequence"/>
</dbReference>
<proteinExistence type="predicted"/>
<evidence type="ECO:0000256" key="1">
    <source>
        <dbReference type="SAM" id="SignalP"/>
    </source>
</evidence>
<dbReference type="AlphaFoldDB" id="A0A5C6U144"/>
<evidence type="ECO:0000313" key="3">
    <source>
        <dbReference type="Proteomes" id="UP000321832"/>
    </source>
</evidence>
<protein>
    <recommendedName>
        <fullName evidence="4">DUF4156 domain-containing protein</fullName>
    </recommendedName>
</protein>
<accession>A0A5C6U144</accession>
<keyword evidence="3" id="KW-1185">Reference proteome</keyword>
<feature type="signal peptide" evidence="1">
    <location>
        <begin position="1"/>
        <end position="19"/>
    </location>
</feature>
<keyword evidence="1" id="KW-0732">Signal</keyword>
<comment type="caution">
    <text evidence="2">The sequence shown here is derived from an EMBL/GenBank/DDBJ whole genome shotgun (WGS) entry which is preliminary data.</text>
</comment>
<evidence type="ECO:0008006" key="4">
    <source>
        <dbReference type="Google" id="ProtNLM"/>
    </source>
</evidence>
<feature type="chain" id="PRO_5022933030" description="DUF4156 domain-containing protein" evidence="1">
    <location>
        <begin position="20"/>
        <end position="205"/>
    </location>
</feature>
<reference evidence="2 3" key="1">
    <citation type="submission" date="2019-08" db="EMBL/GenBank/DDBJ databases">
        <authorList>
            <person name="Khan S.A."/>
            <person name="Jeon C.O."/>
            <person name="Jeong S.E."/>
        </authorList>
    </citation>
    <scope>NUCLEOTIDE SEQUENCE [LARGE SCALE GENOMIC DNA]</scope>
    <source>
        <strain evidence="3">IMCC1728</strain>
    </source>
</reference>
<gene>
    <name evidence="2" type="ORF">FSC37_05100</name>
</gene>
<dbReference type="EMBL" id="VOPW01000001">
    <property type="protein sequence ID" value="TXC65661.1"/>
    <property type="molecule type" value="Genomic_DNA"/>
</dbReference>
<evidence type="ECO:0000313" key="2">
    <source>
        <dbReference type="EMBL" id="TXC65661.1"/>
    </source>
</evidence>